<dbReference type="AlphaFoldDB" id="Q2HGJ9"/>
<dbReference type="HOGENOM" id="CLU_1042071_0_0_1"/>
<dbReference type="GeneID" id="4386796"/>
<reference evidence="3" key="1">
    <citation type="journal article" date="2015" name="Genome Announc.">
        <title>Draft genome sequence of the cellulolytic fungus Chaetomium globosum.</title>
        <authorList>
            <person name="Cuomo C.A."/>
            <person name="Untereiner W.A."/>
            <person name="Ma L.-J."/>
            <person name="Grabherr M."/>
            <person name="Birren B.W."/>
        </authorList>
    </citation>
    <scope>NUCLEOTIDE SEQUENCE [LARGE SCALE GENOMIC DNA]</scope>
    <source>
        <strain evidence="3">ATCC 6205 / CBS 148.51 / DSM 1962 / NBRC 6347 / NRRL 1970</strain>
    </source>
</reference>
<dbReference type="STRING" id="306901.Q2HGJ9"/>
<feature type="domain" description="MULE transposase" evidence="1">
    <location>
        <begin position="41"/>
        <end position="138"/>
    </location>
</feature>
<dbReference type="VEuPathDB" id="FungiDB:CHGG_00655"/>
<dbReference type="Proteomes" id="UP000001056">
    <property type="component" value="Unassembled WGS sequence"/>
</dbReference>
<accession>Q2HGJ9</accession>
<evidence type="ECO:0000313" key="2">
    <source>
        <dbReference type="EMBL" id="EAQ92420.1"/>
    </source>
</evidence>
<dbReference type="Pfam" id="PF10551">
    <property type="entry name" value="MULE"/>
    <property type="match status" value="1"/>
</dbReference>
<evidence type="ECO:0000313" key="3">
    <source>
        <dbReference type="Proteomes" id="UP000001056"/>
    </source>
</evidence>
<protein>
    <recommendedName>
        <fullName evidence="1">MULE transposase domain-containing protein</fullName>
    </recommendedName>
</protein>
<dbReference type="InParanoid" id="Q2HGJ9"/>
<dbReference type="PANTHER" id="PTHR47718">
    <property type="entry name" value="OS01G0519700 PROTEIN"/>
    <property type="match status" value="1"/>
</dbReference>
<sequence length="267" mass="29939">MLRETGTYHVVRIDPTDHHKITGLFWTYPWCIEMWRKYPLVLQLDNTYKTNRFSMLLFQATGVTNVTTTFNAAFGLVDNEREDGFGWLAQQLLACQLHYGIESSGVVITDFDKALKNALKDHLPDAHQQICAFHINKNVVLNIKRKWKKTDDENQQPLAPNIADEAFADPILLEEADKHQLRQLNAPLADGEDLGAIRLPSEGEVAHSNSFATTHRERPTCAYPMFLLSTQSLACPSQGSLSIHPKPCCPSQGLLSVPKPAVHPKGN</sequence>
<dbReference type="InterPro" id="IPR018289">
    <property type="entry name" value="MULE_transposase_dom"/>
</dbReference>
<proteinExistence type="predicted"/>
<dbReference type="EMBL" id="CH408029">
    <property type="protein sequence ID" value="EAQ92420.1"/>
    <property type="molecule type" value="Genomic_DNA"/>
</dbReference>
<name>Q2HGJ9_CHAGB</name>
<dbReference type="RefSeq" id="XP_001219876.1">
    <property type="nucleotide sequence ID" value="XM_001219875.1"/>
</dbReference>
<dbReference type="eggNOG" id="ENOG502QVJ3">
    <property type="taxonomic scope" value="Eukaryota"/>
</dbReference>
<keyword evidence="3" id="KW-1185">Reference proteome</keyword>
<evidence type="ECO:0000259" key="1">
    <source>
        <dbReference type="Pfam" id="PF10551"/>
    </source>
</evidence>
<gene>
    <name evidence="2" type="ORF">CHGG_00655</name>
</gene>
<organism evidence="2 3">
    <name type="scientific">Chaetomium globosum (strain ATCC 6205 / CBS 148.51 / DSM 1962 / NBRC 6347 / NRRL 1970)</name>
    <name type="common">Soil fungus</name>
    <dbReference type="NCBI Taxonomy" id="306901"/>
    <lineage>
        <taxon>Eukaryota</taxon>
        <taxon>Fungi</taxon>
        <taxon>Dikarya</taxon>
        <taxon>Ascomycota</taxon>
        <taxon>Pezizomycotina</taxon>
        <taxon>Sordariomycetes</taxon>
        <taxon>Sordariomycetidae</taxon>
        <taxon>Sordariales</taxon>
        <taxon>Chaetomiaceae</taxon>
        <taxon>Chaetomium</taxon>
    </lineage>
</organism>
<dbReference type="PANTHER" id="PTHR47718:SF10">
    <property type="entry name" value="PROTEIN FAR1-RELATED SEQUENCE"/>
    <property type="match status" value="1"/>
</dbReference>
<dbReference type="OrthoDB" id="5095644at2759"/>